<protein>
    <recommendedName>
        <fullName evidence="4">Secreted protein</fullName>
    </recommendedName>
</protein>
<evidence type="ECO:0000313" key="3">
    <source>
        <dbReference type="Proteomes" id="UP001283341"/>
    </source>
</evidence>
<evidence type="ECO:0008006" key="4">
    <source>
        <dbReference type="Google" id="ProtNLM"/>
    </source>
</evidence>
<dbReference type="Proteomes" id="UP001283341">
    <property type="component" value="Unassembled WGS sequence"/>
</dbReference>
<reference evidence="2" key="2">
    <citation type="submission" date="2023-06" db="EMBL/GenBank/DDBJ databases">
        <authorList>
            <consortium name="Lawrence Berkeley National Laboratory"/>
            <person name="Haridas S."/>
            <person name="Hensen N."/>
            <person name="Bonometti L."/>
            <person name="Westerberg I."/>
            <person name="Brannstrom I.O."/>
            <person name="Guillou S."/>
            <person name="Cros-Aarteil S."/>
            <person name="Calhoun S."/>
            <person name="Kuo A."/>
            <person name="Mondo S."/>
            <person name="Pangilinan J."/>
            <person name="Riley R."/>
            <person name="Labutti K."/>
            <person name="Andreopoulos B."/>
            <person name="Lipzen A."/>
            <person name="Chen C."/>
            <person name="Yanf M."/>
            <person name="Daum C."/>
            <person name="Ng V."/>
            <person name="Clum A."/>
            <person name="Steindorff A."/>
            <person name="Ohm R."/>
            <person name="Martin F."/>
            <person name="Silar P."/>
            <person name="Natvig D."/>
            <person name="Lalanne C."/>
            <person name="Gautier V."/>
            <person name="Ament-Velasquez S.L."/>
            <person name="Kruys A."/>
            <person name="Hutchinson M.I."/>
            <person name="Powell A.J."/>
            <person name="Barry K."/>
            <person name="Miller A.N."/>
            <person name="Grigoriev I.V."/>
            <person name="Debuchy R."/>
            <person name="Gladieux P."/>
            <person name="Thoren M.H."/>
            <person name="Johannesson H."/>
        </authorList>
    </citation>
    <scope>NUCLEOTIDE SEQUENCE</scope>
    <source>
        <strain evidence="2">CBS 118394</strain>
    </source>
</reference>
<proteinExistence type="predicted"/>
<feature type="signal peptide" evidence="1">
    <location>
        <begin position="1"/>
        <end position="25"/>
    </location>
</feature>
<dbReference type="EMBL" id="JAUEDM010000009">
    <property type="protein sequence ID" value="KAK3312237.1"/>
    <property type="molecule type" value="Genomic_DNA"/>
</dbReference>
<gene>
    <name evidence="2" type="ORF">B0H66DRAFT_396033</name>
</gene>
<reference evidence="2" key="1">
    <citation type="journal article" date="2023" name="Mol. Phylogenet. Evol.">
        <title>Genome-scale phylogeny and comparative genomics of the fungal order Sordariales.</title>
        <authorList>
            <person name="Hensen N."/>
            <person name="Bonometti L."/>
            <person name="Westerberg I."/>
            <person name="Brannstrom I.O."/>
            <person name="Guillou S."/>
            <person name="Cros-Aarteil S."/>
            <person name="Calhoun S."/>
            <person name="Haridas S."/>
            <person name="Kuo A."/>
            <person name="Mondo S."/>
            <person name="Pangilinan J."/>
            <person name="Riley R."/>
            <person name="LaButti K."/>
            <person name="Andreopoulos B."/>
            <person name="Lipzen A."/>
            <person name="Chen C."/>
            <person name="Yan M."/>
            <person name="Daum C."/>
            <person name="Ng V."/>
            <person name="Clum A."/>
            <person name="Steindorff A."/>
            <person name="Ohm R.A."/>
            <person name="Martin F."/>
            <person name="Silar P."/>
            <person name="Natvig D.O."/>
            <person name="Lalanne C."/>
            <person name="Gautier V."/>
            <person name="Ament-Velasquez S.L."/>
            <person name="Kruys A."/>
            <person name="Hutchinson M.I."/>
            <person name="Powell A.J."/>
            <person name="Barry K."/>
            <person name="Miller A.N."/>
            <person name="Grigoriev I.V."/>
            <person name="Debuchy R."/>
            <person name="Gladieux P."/>
            <person name="Hiltunen Thoren M."/>
            <person name="Johannesson H."/>
        </authorList>
    </citation>
    <scope>NUCLEOTIDE SEQUENCE</scope>
    <source>
        <strain evidence="2">CBS 118394</strain>
    </source>
</reference>
<evidence type="ECO:0000313" key="2">
    <source>
        <dbReference type="EMBL" id="KAK3312237.1"/>
    </source>
</evidence>
<feature type="chain" id="PRO_5042062431" description="Secreted protein" evidence="1">
    <location>
        <begin position="26"/>
        <end position="80"/>
    </location>
</feature>
<comment type="caution">
    <text evidence="2">The sequence shown here is derived from an EMBL/GenBank/DDBJ whole genome shotgun (WGS) entry which is preliminary data.</text>
</comment>
<keyword evidence="1" id="KW-0732">Signal</keyword>
<sequence>MPVRYTNTLSCMMAILLPQARIAASQPPLPLRQFCRPTLPETRADRGRQHKIRRLARGQSWFLIRSLVHPDPSPATDDTP</sequence>
<evidence type="ECO:0000256" key="1">
    <source>
        <dbReference type="SAM" id="SignalP"/>
    </source>
</evidence>
<keyword evidence="3" id="KW-1185">Reference proteome</keyword>
<dbReference type="AlphaFoldDB" id="A0AAE0HTC1"/>
<name>A0AAE0HTC1_9PEZI</name>
<accession>A0AAE0HTC1</accession>
<organism evidence="2 3">
    <name type="scientific">Apodospora peruviana</name>
    <dbReference type="NCBI Taxonomy" id="516989"/>
    <lineage>
        <taxon>Eukaryota</taxon>
        <taxon>Fungi</taxon>
        <taxon>Dikarya</taxon>
        <taxon>Ascomycota</taxon>
        <taxon>Pezizomycotina</taxon>
        <taxon>Sordariomycetes</taxon>
        <taxon>Sordariomycetidae</taxon>
        <taxon>Sordariales</taxon>
        <taxon>Lasiosphaeriaceae</taxon>
        <taxon>Apodospora</taxon>
    </lineage>
</organism>